<protein>
    <submittedName>
        <fullName evidence="7">LptF/LptG family permease</fullName>
    </submittedName>
</protein>
<feature type="transmembrane region" description="Helical" evidence="6">
    <location>
        <begin position="339"/>
        <end position="361"/>
    </location>
</feature>
<dbReference type="EMBL" id="JANIDW010000001">
    <property type="protein sequence ID" value="MCX5614179.1"/>
    <property type="molecule type" value="Genomic_DNA"/>
</dbReference>
<keyword evidence="3 6" id="KW-0812">Transmembrane</keyword>
<dbReference type="PANTHER" id="PTHR33529:SF2">
    <property type="entry name" value="LIPOPOLYSACCHARIDE EXPORT SYSTEM PERMEASE PROTEIN LPTG"/>
    <property type="match status" value="1"/>
</dbReference>
<dbReference type="Pfam" id="PF03739">
    <property type="entry name" value="LptF_LptG"/>
    <property type="match status" value="1"/>
</dbReference>
<evidence type="ECO:0000256" key="6">
    <source>
        <dbReference type="SAM" id="Phobius"/>
    </source>
</evidence>
<evidence type="ECO:0000256" key="4">
    <source>
        <dbReference type="ARBA" id="ARBA00022989"/>
    </source>
</evidence>
<name>A0ABT3W721_9PROT</name>
<feature type="transmembrane region" description="Helical" evidence="6">
    <location>
        <begin position="61"/>
        <end position="84"/>
    </location>
</feature>
<dbReference type="Proteomes" id="UP001165648">
    <property type="component" value="Unassembled WGS sequence"/>
</dbReference>
<gene>
    <name evidence="7" type="ORF">NQF64_02810</name>
</gene>
<keyword evidence="2" id="KW-1003">Cell membrane</keyword>
<feature type="transmembrane region" description="Helical" evidence="6">
    <location>
        <begin position="277"/>
        <end position="302"/>
    </location>
</feature>
<dbReference type="RefSeq" id="WP_099027308.1">
    <property type="nucleotide sequence ID" value="NZ_JANIDW010000001.1"/>
</dbReference>
<keyword evidence="5 6" id="KW-0472">Membrane</keyword>
<evidence type="ECO:0000313" key="7">
    <source>
        <dbReference type="EMBL" id="MCX5614179.1"/>
    </source>
</evidence>
<sequence length="366" mass="40756">MRFLFFQTTLLKVFLRPLISKILICCCVLTALLEILALLDDASTILDRNLGFIGILKYVGLHLPTLLVEIMPLSVMIGGLFTLLRMALSSEIAVLRAAGLSTLNMFRYLLPGPLLLSIICIALKFWVVPPFEQELNRWWNEGATQAHATDDLHSLWFRTGSDIVRIESISHGGNILSHVTLYRRDPEGGALTATQYYENLTYENKQWVAHGTFSRINLYQNNTQAKITSEFFPPSLAVTPTEIINMTLPGIYYTPHQFREIFSGKAPLNLPKSNYFMALYAILFLPLQMAVMLLVTLPITYIPPRAGLRTPLPVYVMAAGLGIVILQGMISALGNAGSLPILLAICSGQVVAALFSLAWILRMEEK</sequence>
<evidence type="ECO:0000313" key="8">
    <source>
        <dbReference type="Proteomes" id="UP001165648"/>
    </source>
</evidence>
<evidence type="ECO:0000256" key="5">
    <source>
        <dbReference type="ARBA" id="ARBA00023136"/>
    </source>
</evidence>
<keyword evidence="8" id="KW-1185">Reference proteome</keyword>
<dbReference type="InterPro" id="IPR005495">
    <property type="entry name" value="LptG/LptF_permease"/>
</dbReference>
<dbReference type="PANTHER" id="PTHR33529">
    <property type="entry name" value="SLR0882 PROTEIN-RELATED"/>
    <property type="match status" value="1"/>
</dbReference>
<organism evidence="7 8">
    <name type="scientific">Bombella saccharophila</name>
    <dbReference type="NCBI Taxonomy" id="2967338"/>
    <lineage>
        <taxon>Bacteria</taxon>
        <taxon>Pseudomonadati</taxon>
        <taxon>Pseudomonadota</taxon>
        <taxon>Alphaproteobacteria</taxon>
        <taxon>Acetobacterales</taxon>
        <taxon>Acetobacteraceae</taxon>
        <taxon>Bombella</taxon>
    </lineage>
</organism>
<proteinExistence type="predicted"/>
<evidence type="ECO:0000256" key="1">
    <source>
        <dbReference type="ARBA" id="ARBA00004651"/>
    </source>
</evidence>
<reference evidence="7 8" key="1">
    <citation type="submission" date="2022-07" db="EMBL/GenBank/DDBJ databases">
        <title>Bombella genomes.</title>
        <authorList>
            <person name="Harer L."/>
            <person name="Styblova S."/>
            <person name="Ehrmann M."/>
        </authorList>
    </citation>
    <scope>NUCLEOTIDE SEQUENCE [LARGE SCALE GENOMIC DNA]</scope>
    <source>
        <strain evidence="7 8">TMW 2.2558</strain>
    </source>
</reference>
<evidence type="ECO:0000256" key="2">
    <source>
        <dbReference type="ARBA" id="ARBA00022475"/>
    </source>
</evidence>
<feature type="transmembrane region" description="Helical" evidence="6">
    <location>
        <begin position="314"/>
        <end position="333"/>
    </location>
</feature>
<comment type="subcellular location">
    <subcellularLocation>
        <location evidence="1">Cell membrane</location>
        <topology evidence="1">Multi-pass membrane protein</topology>
    </subcellularLocation>
</comment>
<feature type="transmembrane region" description="Helical" evidence="6">
    <location>
        <begin position="105"/>
        <end position="127"/>
    </location>
</feature>
<accession>A0ABT3W721</accession>
<keyword evidence="4 6" id="KW-1133">Transmembrane helix</keyword>
<evidence type="ECO:0000256" key="3">
    <source>
        <dbReference type="ARBA" id="ARBA00022692"/>
    </source>
</evidence>
<comment type="caution">
    <text evidence="7">The sequence shown here is derived from an EMBL/GenBank/DDBJ whole genome shotgun (WGS) entry which is preliminary data.</text>
</comment>